<dbReference type="AlphaFoldDB" id="A0A1U9R1F6"/>
<evidence type="ECO:0000313" key="4">
    <source>
        <dbReference type="Proteomes" id="UP000189677"/>
    </source>
</evidence>
<protein>
    <submittedName>
        <fullName evidence="3">PadR family transcriptional regulator</fullName>
    </submittedName>
</protein>
<evidence type="ECO:0000313" key="3">
    <source>
        <dbReference type="EMBL" id="AQU70358.1"/>
    </source>
</evidence>
<dbReference type="RefSeq" id="WP_078079045.1">
    <property type="nucleotide sequence ID" value="NZ_CP018047.1"/>
</dbReference>
<accession>A0A1U9R1F6</accession>
<dbReference type="KEGG" id="snw:BBN63_33455"/>
<feature type="domain" description="Transcription regulator PadR C-terminal" evidence="2">
    <location>
        <begin position="92"/>
        <end position="178"/>
    </location>
</feature>
<sequence length="189" mass="21108">MSLRHAVLAALIQGEASGYELTKRFDVGVANFWHSRPQQLYAELARLHGEGLVRAVEVVQESRPNKRLYSLTDTGTRALVDFAAGPLRPTNLRDELTVAVQCADVVEPGALLAHLGRRADEAREKLAALRRTETSILSGRDEEEFVRTTGHLGPYLTCRRGIRYEADTQEWCEWAAGLIRAKERATRPS</sequence>
<dbReference type="InterPro" id="IPR018309">
    <property type="entry name" value="Tscrpt_reg_PadR_C"/>
</dbReference>
<dbReference type="PANTHER" id="PTHR43252:SF4">
    <property type="entry name" value="TRANSCRIPTIONAL REGULATORY PROTEIN"/>
    <property type="match status" value="1"/>
</dbReference>
<dbReference type="Proteomes" id="UP000189677">
    <property type="component" value="Chromosome"/>
</dbReference>
<dbReference type="InterPro" id="IPR036390">
    <property type="entry name" value="WH_DNA-bd_sf"/>
</dbReference>
<dbReference type="InterPro" id="IPR036388">
    <property type="entry name" value="WH-like_DNA-bd_sf"/>
</dbReference>
<dbReference type="InterPro" id="IPR005149">
    <property type="entry name" value="Tscrpt_reg_PadR_N"/>
</dbReference>
<name>A0A1U9R1F6_STRNV</name>
<dbReference type="Gene3D" id="6.10.140.190">
    <property type="match status" value="1"/>
</dbReference>
<organism evidence="3 4">
    <name type="scientific">Streptomyces niveus</name>
    <name type="common">Streptomyces spheroides</name>
    <dbReference type="NCBI Taxonomy" id="193462"/>
    <lineage>
        <taxon>Bacteria</taxon>
        <taxon>Bacillati</taxon>
        <taxon>Actinomycetota</taxon>
        <taxon>Actinomycetes</taxon>
        <taxon>Kitasatosporales</taxon>
        <taxon>Streptomycetaceae</taxon>
        <taxon>Streptomyces</taxon>
    </lineage>
</organism>
<dbReference type="SUPFAM" id="SSF46785">
    <property type="entry name" value="Winged helix' DNA-binding domain"/>
    <property type="match status" value="1"/>
</dbReference>
<dbReference type="OrthoDB" id="3186544at2"/>
<dbReference type="EMBL" id="CP018047">
    <property type="protein sequence ID" value="AQU70358.1"/>
    <property type="molecule type" value="Genomic_DNA"/>
</dbReference>
<evidence type="ECO:0000259" key="1">
    <source>
        <dbReference type="Pfam" id="PF03551"/>
    </source>
</evidence>
<dbReference type="Pfam" id="PF10400">
    <property type="entry name" value="Vir_act_alpha_C"/>
    <property type="match status" value="1"/>
</dbReference>
<feature type="domain" description="Transcription regulator PadR N-terminal" evidence="1">
    <location>
        <begin position="7"/>
        <end position="79"/>
    </location>
</feature>
<dbReference type="PANTHER" id="PTHR43252">
    <property type="entry name" value="TRANSCRIPTIONAL REGULATOR YQJI"/>
    <property type="match status" value="1"/>
</dbReference>
<keyword evidence="4" id="KW-1185">Reference proteome</keyword>
<evidence type="ECO:0000259" key="2">
    <source>
        <dbReference type="Pfam" id="PF10400"/>
    </source>
</evidence>
<gene>
    <name evidence="3" type="ORF">BBN63_33455</name>
</gene>
<dbReference type="Pfam" id="PF03551">
    <property type="entry name" value="PadR"/>
    <property type="match status" value="1"/>
</dbReference>
<reference evidence="3 4" key="1">
    <citation type="submission" date="2016-11" db="EMBL/GenBank/DDBJ databases">
        <title>Complete genome sequence of Streptomyces niveus SCSIO 3406.</title>
        <authorList>
            <person name="Zhu Q."/>
            <person name="Cheng W."/>
            <person name="Song Y."/>
            <person name="Li Q."/>
            <person name="Ju J."/>
        </authorList>
    </citation>
    <scope>NUCLEOTIDE SEQUENCE [LARGE SCALE GENOMIC DNA]</scope>
    <source>
        <strain evidence="3 4">SCSIO 3406</strain>
    </source>
</reference>
<proteinExistence type="predicted"/>
<dbReference type="Gene3D" id="1.10.10.10">
    <property type="entry name" value="Winged helix-like DNA-binding domain superfamily/Winged helix DNA-binding domain"/>
    <property type="match status" value="1"/>
</dbReference>